<reference evidence="2 3" key="1">
    <citation type="submission" date="2009-11" db="EMBL/GenBank/DDBJ databases">
        <title>Annotation of Allomyces macrogynus ATCC 38327.</title>
        <authorList>
            <consortium name="The Broad Institute Genome Sequencing Platform"/>
            <person name="Russ C."/>
            <person name="Cuomo C."/>
            <person name="Burger G."/>
            <person name="Gray M.W."/>
            <person name="Holland P.W.H."/>
            <person name="King N."/>
            <person name="Lang F.B.F."/>
            <person name="Roger A.J."/>
            <person name="Ruiz-Trillo I."/>
            <person name="Young S.K."/>
            <person name="Zeng Q."/>
            <person name="Gargeya S."/>
            <person name="Fitzgerald M."/>
            <person name="Haas B."/>
            <person name="Abouelleil A."/>
            <person name="Alvarado L."/>
            <person name="Arachchi H.M."/>
            <person name="Berlin A."/>
            <person name="Chapman S.B."/>
            <person name="Gearin G."/>
            <person name="Goldberg J."/>
            <person name="Griggs A."/>
            <person name="Gujja S."/>
            <person name="Hansen M."/>
            <person name="Heiman D."/>
            <person name="Howarth C."/>
            <person name="Larimer J."/>
            <person name="Lui A."/>
            <person name="MacDonald P.J.P."/>
            <person name="McCowen C."/>
            <person name="Montmayeur A."/>
            <person name="Murphy C."/>
            <person name="Neiman D."/>
            <person name="Pearson M."/>
            <person name="Priest M."/>
            <person name="Roberts A."/>
            <person name="Saif S."/>
            <person name="Shea T."/>
            <person name="Sisk P."/>
            <person name="Stolte C."/>
            <person name="Sykes S."/>
            <person name="Wortman J."/>
            <person name="Nusbaum C."/>
            <person name="Birren B."/>
        </authorList>
    </citation>
    <scope>NUCLEOTIDE SEQUENCE [LARGE SCALE GENOMIC DNA]</scope>
    <source>
        <strain evidence="2 3">ATCC 38327</strain>
    </source>
</reference>
<name>A0A0L0SAN0_ALLM3</name>
<proteinExistence type="predicted"/>
<dbReference type="AlphaFoldDB" id="A0A0L0SAN0"/>
<evidence type="ECO:0000313" key="3">
    <source>
        <dbReference type="Proteomes" id="UP000054350"/>
    </source>
</evidence>
<reference evidence="3" key="2">
    <citation type="submission" date="2009-11" db="EMBL/GenBank/DDBJ databases">
        <title>The Genome Sequence of Allomyces macrogynus strain ATCC 38327.</title>
        <authorList>
            <consortium name="The Broad Institute Genome Sequencing Platform"/>
            <person name="Russ C."/>
            <person name="Cuomo C."/>
            <person name="Shea T."/>
            <person name="Young S.K."/>
            <person name="Zeng Q."/>
            <person name="Koehrsen M."/>
            <person name="Haas B."/>
            <person name="Borodovsky M."/>
            <person name="Guigo R."/>
            <person name="Alvarado L."/>
            <person name="Berlin A."/>
            <person name="Borenstein D."/>
            <person name="Chen Z."/>
            <person name="Engels R."/>
            <person name="Freedman E."/>
            <person name="Gellesch M."/>
            <person name="Goldberg J."/>
            <person name="Griggs A."/>
            <person name="Gujja S."/>
            <person name="Heiman D."/>
            <person name="Hepburn T."/>
            <person name="Howarth C."/>
            <person name="Jen D."/>
            <person name="Larson L."/>
            <person name="Lewis B."/>
            <person name="Mehta T."/>
            <person name="Park D."/>
            <person name="Pearson M."/>
            <person name="Roberts A."/>
            <person name="Saif S."/>
            <person name="Shenoy N."/>
            <person name="Sisk P."/>
            <person name="Stolte C."/>
            <person name="Sykes S."/>
            <person name="Walk T."/>
            <person name="White J."/>
            <person name="Yandava C."/>
            <person name="Burger G."/>
            <person name="Gray M.W."/>
            <person name="Holland P.W.H."/>
            <person name="King N."/>
            <person name="Lang F.B.F."/>
            <person name="Roger A.J."/>
            <person name="Ruiz-Trillo I."/>
            <person name="Lander E."/>
            <person name="Nusbaum C."/>
        </authorList>
    </citation>
    <scope>NUCLEOTIDE SEQUENCE [LARGE SCALE GENOMIC DNA]</scope>
    <source>
        <strain evidence="3">ATCC 38327</strain>
    </source>
</reference>
<dbReference type="Proteomes" id="UP000054350">
    <property type="component" value="Unassembled WGS sequence"/>
</dbReference>
<gene>
    <name evidence="2" type="ORF">AMAG_18222</name>
</gene>
<feature type="compositionally biased region" description="Low complexity" evidence="1">
    <location>
        <begin position="118"/>
        <end position="128"/>
    </location>
</feature>
<evidence type="ECO:0000313" key="2">
    <source>
        <dbReference type="EMBL" id="KNE59638.1"/>
    </source>
</evidence>
<accession>A0A0L0SAN0</accession>
<feature type="region of interest" description="Disordered" evidence="1">
    <location>
        <begin position="96"/>
        <end position="164"/>
    </location>
</feature>
<sequence length="231" mass="25627">MLFTPPDSSDQVAIEEMQVEVSVDDGLVAREEEAVEIPSTTPSLPTTPATEVPEPNLAMLSPPPSPPLLPPLLPPRHHHVAHFHHHHGMPTVIHRRTKPLPTTPPRSPTTTAHVTGDSPSPKSSSMWSIGRAWRRLTRRRSSATATVRRRSSTASIPEADPEKQWWANLGREQRTGPQERFAPSLGADDDGEDLHLVLAAGLFVHNLSPAYLAGIRRRPRWHNQAQRNLRT</sequence>
<protein>
    <submittedName>
        <fullName evidence="2">Uncharacterized protein</fullName>
    </submittedName>
</protein>
<dbReference type="VEuPathDB" id="FungiDB:AMAG_18222"/>
<organism evidence="2 3">
    <name type="scientific">Allomyces macrogynus (strain ATCC 38327)</name>
    <name type="common">Allomyces javanicus var. macrogynus</name>
    <dbReference type="NCBI Taxonomy" id="578462"/>
    <lineage>
        <taxon>Eukaryota</taxon>
        <taxon>Fungi</taxon>
        <taxon>Fungi incertae sedis</taxon>
        <taxon>Blastocladiomycota</taxon>
        <taxon>Blastocladiomycetes</taxon>
        <taxon>Blastocladiales</taxon>
        <taxon>Blastocladiaceae</taxon>
        <taxon>Allomyces</taxon>
    </lineage>
</organism>
<evidence type="ECO:0000256" key="1">
    <source>
        <dbReference type="SAM" id="MobiDB-lite"/>
    </source>
</evidence>
<dbReference type="EMBL" id="GG745334">
    <property type="protein sequence ID" value="KNE59638.1"/>
    <property type="molecule type" value="Genomic_DNA"/>
</dbReference>
<keyword evidence="3" id="KW-1185">Reference proteome</keyword>
<feature type="compositionally biased region" description="Basic residues" evidence="1">
    <location>
        <begin position="132"/>
        <end position="151"/>
    </location>
</feature>